<evidence type="ECO:0000313" key="3">
    <source>
        <dbReference type="Proteomes" id="UP000776983"/>
    </source>
</evidence>
<dbReference type="Gene3D" id="1.10.10.10">
    <property type="entry name" value="Winged helix-like DNA-binding domain superfamily/Winged helix DNA-binding domain"/>
    <property type="match status" value="1"/>
</dbReference>
<dbReference type="SMART" id="SM00347">
    <property type="entry name" value="HTH_MARR"/>
    <property type="match status" value="1"/>
</dbReference>
<dbReference type="InterPro" id="IPR036390">
    <property type="entry name" value="WH_DNA-bd_sf"/>
</dbReference>
<comment type="caution">
    <text evidence="2">The sequence shown here is derived from an EMBL/GenBank/DDBJ whole genome shotgun (WGS) entry which is preliminary data.</text>
</comment>
<dbReference type="PANTHER" id="PTHR33164">
    <property type="entry name" value="TRANSCRIPTIONAL REGULATOR, MARR FAMILY"/>
    <property type="match status" value="1"/>
</dbReference>
<evidence type="ECO:0000313" key="2">
    <source>
        <dbReference type="EMBL" id="MCB5364231.1"/>
    </source>
</evidence>
<gene>
    <name evidence="2" type="ORF">H0484_10780</name>
</gene>
<keyword evidence="3" id="KW-1185">Reference proteome</keyword>
<sequence length="159" mass="18240">MRYIDDLDIIGGGVWSRPGFLVRRLHQIHCALFYEESKYGITPVQYGIMTVLARNPWLDQTAVGYEVGLDRTTVADVIRRLEDKGWVERRTNEQDRRSRLVAITTEGLAVMLEMQAGVERSQRKLLAPLSLKDQRTFLTLLFQVVEANNQYGRATLKVS</sequence>
<dbReference type="PROSITE" id="PS50995">
    <property type="entry name" value="HTH_MARR_2"/>
    <property type="match status" value="1"/>
</dbReference>
<reference evidence="2 3" key="1">
    <citation type="submission" date="2020-07" db="EMBL/GenBank/DDBJ databases">
        <title>Pusillimonas sp. nov., isolated from poultry manure in Taiwan.</title>
        <authorList>
            <person name="Lin S.-Y."/>
            <person name="Tang Y.-S."/>
            <person name="Young C.-C."/>
        </authorList>
    </citation>
    <scope>NUCLEOTIDE SEQUENCE [LARGE SCALE GENOMIC DNA]</scope>
    <source>
        <strain evidence="2 3">CC-YST705</strain>
    </source>
</reference>
<dbReference type="InterPro" id="IPR036388">
    <property type="entry name" value="WH-like_DNA-bd_sf"/>
</dbReference>
<proteinExistence type="predicted"/>
<dbReference type="EMBL" id="JACDXW010000005">
    <property type="protein sequence ID" value="MCB5364231.1"/>
    <property type="molecule type" value="Genomic_DNA"/>
</dbReference>
<accession>A0ABS8CDW5</accession>
<dbReference type="PANTHER" id="PTHR33164:SF95">
    <property type="entry name" value="TRANSCRIPTIONAL REGULATOR"/>
    <property type="match status" value="1"/>
</dbReference>
<dbReference type="PRINTS" id="PR00598">
    <property type="entry name" value="HTHMARR"/>
</dbReference>
<organism evidence="2 3">
    <name type="scientific">Mesopusillimonas faecipullorum</name>
    <dbReference type="NCBI Taxonomy" id="2755040"/>
    <lineage>
        <taxon>Bacteria</taxon>
        <taxon>Pseudomonadati</taxon>
        <taxon>Pseudomonadota</taxon>
        <taxon>Betaproteobacteria</taxon>
        <taxon>Burkholderiales</taxon>
        <taxon>Alcaligenaceae</taxon>
        <taxon>Mesopusillimonas</taxon>
    </lineage>
</organism>
<dbReference type="RefSeq" id="WP_226954820.1">
    <property type="nucleotide sequence ID" value="NZ_JACDXW010000005.1"/>
</dbReference>
<dbReference type="InterPro" id="IPR039422">
    <property type="entry name" value="MarR/SlyA-like"/>
</dbReference>
<dbReference type="Proteomes" id="UP000776983">
    <property type="component" value="Unassembled WGS sequence"/>
</dbReference>
<dbReference type="SUPFAM" id="SSF46785">
    <property type="entry name" value="Winged helix' DNA-binding domain"/>
    <property type="match status" value="1"/>
</dbReference>
<dbReference type="Pfam" id="PF01047">
    <property type="entry name" value="MarR"/>
    <property type="match status" value="1"/>
</dbReference>
<evidence type="ECO:0000259" key="1">
    <source>
        <dbReference type="PROSITE" id="PS50995"/>
    </source>
</evidence>
<name>A0ABS8CDW5_9BURK</name>
<feature type="domain" description="HTH marR-type" evidence="1">
    <location>
        <begin position="1"/>
        <end position="146"/>
    </location>
</feature>
<dbReference type="InterPro" id="IPR000835">
    <property type="entry name" value="HTH_MarR-typ"/>
</dbReference>
<protein>
    <submittedName>
        <fullName evidence="2">MarR family transcriptional regulator</fullName>
    </submittedName>
</protein>